<feature type="transmembrane region" description="Helical" evidence="1">
    <location>
        <begin position="119"/>
        <end position="137"/>
    </location>
</feature>
<keyword evidence="1" id="KW-0812">Transmembrane</keyword>
<dbReference type="EMBL" id="KQ964829">
    <property type="protein sequence ID" value="KXN65703.1"/>
    <property type="molecule type" value="Genomic_DNA"/>
</dbReference>
<gene>
    <name evidence="2" type="ORF">CONCODRAFT_74152</name>
</gene>
<keyword evidence="1" id="KW-1133">Transmembrane helix</keyword>
<accession>A0A137NSF4</accession>
<reference evidence="2 3" key="1">
    <citation type="journal article" date="2015" name="Genome Biol. Evol.">
        <title>Phylogenomic analyses indicate that early fungi evolved digesting cell walls of algal ancestors of land plants.</title>
        <authorList>
            <person name="Chang Y."/>
            <person name="Wang S."/>
            <person name="Sekimoto S."/>
            <person name="Aerts A.L."/>
            <person name="Choi C."/>
            <person name="Clum A."/>
            <person name="LaButti K.M."/>
            <person name="Lindquist E.A."/>
            <person name="Yee Ngan C."/>
            <person name="Ohm R.A."/>
            <person name="Salamov A.A."/>
            <person name="Grigoriev I.V."/>
            <person name="Spatafora J.W."/>
            <person name="Berbee M.L."/>
        </authorList>
    </citation>
    <scope>NUCLEOTIDE SEQUENCE [LARGE SCALE GENOMIC DNA]</scope>
    <source>
        <strain evidence="2 3">NRRL 28638</strain>
    </source>
</reference>
<organism evidence="2 3">
    <name type="scientific">Conidiobolus coronatus (strain ATCC 28846 / CBS 209.66 / NRRL 28638)</name>
    <name type="common">Delacroixia coronata</name>
    <dbReference type="NCBI Taxonomy" id="796925"/>
    <lineage>
        <taxon>Eukaryota</taxon>
        <taxon>Fungi</taxon>
        <taxon>Fungi incertae sedis</taxon>
        <taxon>Zoopagomycota</taxon>
        <taxon>Entomophthoromycotina</taxon>
        <taxon>Entomophthoromycetes</taxon>
        <taxon>Entomophthorales</taxon>
        <taxon>Ancylistaceae</taxon>
        <taxon>Conidiobolus</taxon>
    </lineage>
</organism>
<keyword evidence="3" id="KW-1185">Reference proteome</keyword>
<name>A0A137NSF4_CONC2</name>
<evidence type="ECO:0000313" key="2">
    <source>
        <dbReference type="EMBL" id="KXN65703.1"/>
    </source>
</evidence>
<feature type="transmembrane region" description="Helical" evidence="1">
    <location>
        <begin position="6"/>
        <end position="26"/>
    </location>
</feature>
<feature type="transmembrane region" description="Helical" evidence="1">
    <location>
        <begin position="65"/>
        <end position="83"/>
    </location>
</feature>
<proteinExistence type="predicted"/>
<feature type="transmembrane region" description="Helical" evidence="1">
    <location>
        <begin position="89"/>
        <end position="107"/>
    </location>
</feature>
<dbReference type="Proteomes" id="UP000070444">
    <property type="component" value="Unassembled WGS sequence"/>
</dbReference>
<evidence type="ECO:0000313" key="3">
    <source>
        <dbReference type="Proteomes" id="UP000070444"/>
    </source>
</evidence>
<dbReference type="AlphaFoldDB" id="A0A137NSF4"/>
<sequence length="160" mass="17255">MVPEEYKIPLSAIFTIFLTWLVAHLTNQFCSHTPHKGANEEAGTNNDHSTHHSDLSERIHNIEAALKDALYLLAIPLIINSLGMAGDKTAIEVLSLIAMFAAVLSCGSELMSLGLFRKGFWIIFIASVFAIWVTAFASPSPVTSSSSAAIPAAGTLPRKF</sequence>
<keyword evidence="1" id="KW-0472">Membrane</keyword>
<evidence type="ECO:0000256" key="1">
    <source>
        <dbReference type="SAM" id="Phobius"/>
    </source>
</evidence>
<protein>
    <submittedName>
        <fullName evidence="2">Uncharacterized protein</fullName>
    </submittedName>
</protein>